<dbReference type="InterPro" id="IPR016286">
    <property type="entry name" value="FUC_metazoa-typ"/>
</dbReference>
<keyword evidence="5" id="KW-0378">Hydrolase</keyword>
<keyword evidence="4 7" id="KW-0732">Signal</keyword>
<feature type="chain" id="PRO_5009604500" description="alpha-L-fucosidase" evidence="7">
    <location>
        <begin position="22"/>
        <end position="709"/>
    </location>
</feature>
<accession>A0A1H6L863</accession>
<feature type="signal peptide" evidence="7">
    <location>
        <begin position="1"/>
        <end position="21"/>
    </location>
</feature>
<evidence type="ECO:0000256" key="7">
    <source>
        <dbReference type="SAM" id="SignalP"/>
    </source>
</evidence>
<dbReference type="AlphaFoldDB" id="A0A1H6L863"/>
<dbReference type="GO" id="GO:0006004">
    <property type="term" value="P:fucose metabolic process"/>
    <property type="evidence" value="ECO:0007669"/>
    <property type="project" value="InterPro"/>
</dbReference>
<gene>
    <name evidence="9" type="ORF">PYTT_1171</name>
</gene>
<evidence type="ECO:0000313" key="10">
    <source>
        <dbReference type="Proteomes" id="UP000176204"/>
    </source>
</evidence>
<reference evidence="10" key="1">
    <citation type="submission" date="2016-09" db="EMBL/GenBank/DDBJ databases">
        <authorList>
            <person name="Koehorst J."/>
        </authorList>
    </citation>
    <scope>NUCLEOTIDE SEQUENCE [LARGE SCALE GENOMIC DNA]</scope>
</reference>
<proteinExistence type="inferred from homology"/>
<keyword evidence="10" id="KW-1185">Reference proteome</keyword>
<dbReference type="OrthoDB" id="107551at2"/>
<dbReference type="GO" id="GO:0016139">
    <property type="term" value="P:glycoside catabolic process"/>
    <property type="evidence" value="ECO:0007669"/>
    <property type="project" value="TreeGrafter"/>
</dbReference>
<comment type="function">
    <text evidence="1">Alpha-L-fucosidase is responsible for hydrolyzing the alpha-1,6-linked fucose joined to the reducing-end N-acetylglucosamine of the carbohydrate moieties of glycoproteins.</text>
</comment>
<evidence type="ECO:0000256" key="2">
    <source>
        <dbReference type="ARBA" id="ARBA00007951"/>
    </source>
</evidence>
<comment type="similarity">
    <text evidence="2">Belongs to the glycosyl hydrolase 29 family.</text>
</comment>
<dbReference type="InterPro" id="IPR017853">
    <property type="entry name" value="GH"/>
</dbReference>
<dbReference type="EMBL" id="LT629973">
    <property type="protein sequence ID" value="SEH84577.1"/>
    <property type="molecule type" value="Genomic_DNA"/>
</dbReference>
<dbReference type="Gene3D" id="2.60.40.2700">
    <property type="match status" value="1"/>
</dbReference>
<evidence type="ECO:0000256" key="4">
    <source>
        <dbReference type="ARBA" id="ARBA00022729"/>
    </source>
</evidence>
<dbReference type="SUPFAM" id="SSF51445">
    <property type="entry name" value="(Trans)glycosidases"/>
    <property type="match status" value="1"/>
</dbReference>
<organism evidence="9 10">
    <name type="scientific">Akkermansia glycaniphila</name>
    <dbReference type="NCBI Taxonomy" id="1679444"/>
    <lineage>
        <taxon>Bacteria</taxon>
        <taxon>Pseudomonadati</taxon>
        <taxon>Verrucomicrobiota</taxon>
        <taxon>Verrucomicrobiia</taxon>
        <taxon>Verrucomicrobiales</taxon>
        <taxon>Akkermansiaceae</taxon>
        <taxon>Akkermansia</taxon>
    </lineage>
</organism>
<evidence type="ECO:0000256" key="5">
    <source>
        <dbReference type="ARBA" id="ARBA00022801"/>
    </source>
</evidence>
<dbReference type="EC" id="3.2.1.51" evidence="3"/>
<evidence type="ECO:0000259" key="8">
    <source>
        <dbReference type="Pfam" id="PF01120"/>
    </source>
</evidence>
<keyword evidence="6" id="KW-0326">Glycosidase</keyword>
<dbReference type="InterPro" id="IPR000933">
    <property type="entry name" value="Glyco_hydro_29"/>
</dbReference>
<feature type="domain" description="Glycoside hydrolase family 29 N-terminal" evidence="8">
    <location>
        <begin position="288"/>
        <end position="604"/>
    </location>
</feature>
<protein>
    <recommendedName>
        <fullName evidence="3">alpha-L-fucosidase</fullName>
        <ecNumber evidence="3">3.2.1.51</ecNumber>
    </recommendedName>
</protein>
<dbReference type="InterPro" id="IPR057739">
    <property type="entry name" value="Glyco_hydro_29_N"/>
</dbReference>
<dbReference type="PANTHER" id="PTHR10030:SF37">
    <property type="entry name" value="ALPHA-L-FUCOSIDASE-RELATED"/>
    <property type="match status" value="1"/>
</dbReference>
<dbReference type="SMART" id="SM00812">
    <property type="entry name" value="Alpha_L_fucos"/>
    <property type="match status" value="1"/>
</dbReference>
<evidence type="ECO:0000256" key="6">
    <source>
        <dbReference type="ARBA" id="ARBA00023295"/>
    </source>
</evidence>
<evidence type="ECO:0000313" key="9">
    <source>
        <dbReference type="EMBL" id="SEH84577.1"/>
    </source>
</evidence>
<dbReference type="Gene3D" id="3.20.20.80">
    <property type="entry name" value="Glycosidases"/>
    <property type="match status" value="1"/>
</dbReference>
<dbReference type="KEGG" id="agl:PYTT_1171"/>
<sequence>MWNWMNVNVCRVVASSGFVFGAVAAFGGDVWVRPYIDGQEVVGTPLKAVVSSPDGKAVPVFRWERSDERGGTASVVKEGKDAGVYTLSAQDVGQYIRMVAGAGKDAEESAWIGPVITREQAGQIHSYFDNTRPYQDNVAEIRQEVDARLADAVYFTVAHGRLHGSPYAMVRGKRVALTDETRPLSMGGKIYVPEAFLSSLCHVVVPSKDVKRVAGKKVCGLATAARLLQLKVWLADEHQSPVPNFRMAHMGEGLVVLSPKDEVFMPVRDRDLVNEACNGLFDMKANDRQLQWLRDSKFGMFIHWNPSSLAEAEISWERKASRPKDSVNKGCNNALDFEYDRLYKKFNPVKYDPAAWMDVAKDSGMKYAVLTTKHHDGFSNFPSEFDVYTISKSPYGKDIVRQFADAVHQAGMKLGFYYSARDWYHPNYLTNQHYRYLEYYIGQLTELLTRYGKVDVLWFDSVGNSSLNDWDPRTVLRRFKQLQPDILVNDRMNVVRMQRNDFPAELKGDFKTPECRLGGFDDSVPWESCMTVANVPNTGWTGSWSYSSKAKTVPVEKSIMFLVNNTVKDGNLLYNIGPAPDGTLVPEQADVFKAMGKWLKVYGEAVYGTRGGPLKNQPWGGSCYKVDGNGKKTVYVHVCPLMAGKGNALTGSVPLELKDLKDSFTEATVIDDSSFNGKPAKLEKTDNGYSISLPEGMSWNAVDTVIRLR</sequence>
<evidence type="ECO:0000256" key="3">
    <source>
        <dbReference type="ARBA" id="ARBA00012662"/>
    </source>
</evidence>
<dbReference type="PANTHER" id="PTHR10030">
    <property type="entry name" value="ALPHA-L-FUCOSIDASE"/>
    <property type="match status" value="1"/>
</dbReference>
<dbReference type="GO" id="GO:0004560">
    <property type="term" value="F:alpha-L-fucosidase activity"/>
    <property type="evidence" value="ECO:0007669"/>
    <property type="project" value="InterPro"/>
</dbReference>
<dbReference type="STRING" id="1679444.PYTT_1171"/>
<evidence type="ECO:0000256" key="1">
    <source>
        <dbReference type="ARBA" id="ARBA00004071"/>
    </source>
</evidence>
<dbReference type="Proteomes" id="UP000176204">
    <property type="component" value="Chromosome I"/>
</dbReference>
<name>A0A1H6L863_9BACT</name>
<dbReference type="Pfam" id="PF01120">
    <property type="entry name" value="Alpha_L_fucos"/>
    <property type="match status" value="1"/>
</dbReference>
<dbReference type="GO" id="GO:0005764">
    <property type="term" value="C:lysosome"/>
    <property type="evidence" value="ECO:0007669"/>
    <property type="project" value="TreeGrafter"/>
</dbReference>
<dbReference type="PRINTS" id="PR00741">
    <property type="entry name" value="GLHYDRLASE29"/>
</dbReference>